<reference evidence="1 2" key="1">
    <citation type="submission" date="2024-02" db="EMBL/GenBank/DDBJ databases">
        <title>Genome and pathogenicity analysis of Helicobacter mastomyrinus isolated from mice.</title>
        <authorList>
            <person name="Zhu L."/>
        </authorList>
    </citation>
    <scope>NUCLEOTIDE SEQUENCE [LARGE SCALE GENOMIC DNA]</scope>
    <source>
        <strain evidence="1 2">Hm-17</strain>
    </source>
</reference>
<proteinExistence type="predicted"/>
<evidence type="ECO:0000313" key="2">
    <source>
        <dbReference type="Proteomes" id="UP001434737"/>
    </source>
</evidence>
<dbReference type="InterPro" id="IPR052934">
    <property type="entry name" value="Methyl-DNA_Rec/Restrict_Enz"/>
</dbReference>
<organism evidence="1 2">
    <name type="scientific">Helicobacter mastomyrinus</name>
    <dbReference type="NCBI Taxonomy" id="287948"/>
    <lineage>
        <taxon>Bacteria</taxon>
        <taxon>Pseudomonadati</taxon>
        <taxon>Campylobacterota</taxon>
        <taxon>Epsilonproteobacteria</taxon>
        <taxon>Campylobacterales</taxon>
        <taxon>Helicobacteraceae</taxon>
        <taxon>Helicobacter</taxon>
    </lineage>
</organism>
<dbReference type="PANTHER" id="PTHR37291:SF1">
    <property type="entry name" value="TYPE IV METHYL-DIRECTED RESTRICTION ENZYME ECOKMCRB SUBUNIT"/>
    <property type="match status" value="1"/>
</dbReference>
<dbReference type="EMBL" id="CP145316">
    <property type="protein sequence ID" value="XAM18363.1"/>
    <property type="molecule type" value="Genomic_DNA"/>
</dbReference>
<gene>
    <name evidence="1" type="ORF">V3I05_01380</name>
</gene>
<keyword evidence="2" id="KW-1185">Reference proteome</keyword>
<dbReference type="PANTHER" id="PTHR37291">
    <property type="entry name" value="5-METHYLCYTOSINE-SPECIFIC RESTRICTION ENZYME B"/>
    <property type="match status" value="1"/>
</dbReference>
<name>A0ABZ3F859_9HELI</name>
<evidence type="ECO:0000313" key="1">
    <source>
        <dbReference type="EMBL" id="XAM18363.1"/>
    </source>
</evidence>
<accession>A0ABZ3F859</accession>
<protein>
    <submittedName>
        <fullName evidence="1">Uncharacterized protein</fullName>
    </submittedName>
</protein>
<sequence>MVYKVEEGIFKEICNAALENLQNSQKSVETLQIEDYVRELIESFIEKIKETEDDNEEYHFPFYNNFFVSKIKESSPYKIYGNPDKRWLGAKTSAAQKPTKKLSVAALIAEYNNFKNTKKEEFNIPSPKGIIYFDPKIYYAIFEKIQDFENSPQWREKAKKLQISTDSIDNTLKPYILIIDEINRGNISKILLTHYIDRAKQAHRS</sequence>
<dbReference type="Proteomes" id="UP001434737">
    <property type="component" value="Chromosome"/>
</dbReference>